<keyword evidence="8" id="KW-0067">ATP-binding</keyword>
<evidence type="ECO:0000256" key="6">
    <source>
        <dbReference type="ARBA" id="ARBA00022741"/>
    </source>
</evidence>
<evidence type="ECO:0000256" key="4">
    <source>
        <dbReference type="ARBA" id="ARBA00022475"/>
    </source>
</evidence>
<dbReference type="Proteomes" id="UP000271603">
    <property type="component" value="Chromosome"/>
</dbReference>
<protein>
    <recommendedName>
        <fullName evidence="3">histidine kinase</fullName>
        <ecNumber evidence="3">2.7.13.3</ecNumber>
    </recommendedName>
</protein>
<dbReference type="Pfam" id="PF00512">
    <property type="entry name" value="HisKA"/>
    <property type="match status" value="1"/>
</dbReference>
<evidence type="ECO:0000256" key="8">
    <source>
        <dbReference type="ARBA" id="ARBA00022840"/>
    </source>
</evidence>
<dbReference type="InterPro" id="IPR003661">
    <property type="entry name" value="HisK_dim/P_dom"/>
</dbReference>
<dbReference type="CDD" id="cd00082">
    <property type="entry name" value="HisKA"/>
    <property type="match status" value="1"/>
</dbReference>
<evidence type="ECO:0000256" key="3">
    <source>
        <dbReference type="ARBA" id="ARBA00012438"/>
    </source>
</evidence>
<dbReference type="Gene3D" id="1.10.287.130">
    <property type="match status" value="1"/>
</dbReference>
<gene>
    <name evidence="10" type="primary">rstB_2</name>
    <name evidence="10" type="ORF">NCTC9419_05232</name>
</gene>
<dbReference type="SUPFAM" id="SSF47384">
    <property type="entry name" value="Homodimeric domain of signal transducing histidine kinase"/>
    <property type="match status" value="1"/>
</dbReference>
<comment type="subcellular location">
    <subcellularLocation>
        <location evidence="2">Cell membrane</location>
        <topology evidence="2">Multi-pass membrane protein</topology>
    </subcellularLocation>
</comment>
<comment type="catalytic activity">
    <reaction evidence="1">
        <text>ATP + protein L-histidine = ADP + protein N-phospho-L-histidine.</text>
        <dbReference type="EC" id="2.7.13.3"/>
    </reaction>
</comment>
<keyword evidence="5 10" id="KW-0808">Transferase</keyword>
<evidence type="ECO:0000313" key="10">
    <source>
        <dbReference type="EMBL" id="VEA73597.1"/>
    </source>
</evidence>
<evidence type="ECO:0000259" key="9">
    <source>
        <dbReference type="SMART" id="SM00388"/>
    </source>
</evidence>
<evidence type="ECO:0000256" key="1">
    <source>
        <dbReference type="ARBA" id="ARBA00000085"/>
    </source>
</evidence>
<dbReference type="PANTHER" id="PTHR44936:SF10">
    <property type="entry name" value="SENSOR PROTEIN RSTB"/>
    <property type="match status" value="1"/>
</dbReference>
<dbReference type="GO" id="GO:0005886">
    <property type="term" value="C:plasma membrane"/>
    <property type="evidence" value="ECO:0007669"/>
    <property type="project" value="TreeGrafter"/>
</dbReference>
<feature type="domain" description="Signal transduction histidine kinase dimerisation/phosphoacceptor" evidence="9">
    <location>
        <begin position="11"/>
        <end position="71"/>
    </location>
</feature>
<dbReference type="GO" id="GO:0005524">
    <property type="term" value="F:ATP binding"/>
    <property type="evidence" value="ECO:0007669"/>
    <property type="project" value="UniProtKB-KW"/>
</dbReference>
<dbReference type="AlphaFoldDB" id="A0A447QUD4"/>
<dbReference type="SMART" id="SM00388">
    <property type="entry name" value="HisKA"/>
    <property type="match status" value="1"/>
</dbReference>
<dbReference type="EMBL" id="LR134155">
    <property type="protein sequence ID" value="VEA73597.1"/>
    <property type="molecule type" value="Genomic_DNA"/>
</dbReference>
<evidence type="ECO:0000256" key="2">
    <source>
        <dbReference type="ARBA" id="ARBA00004651"/>
    </source>
</evidence>
<reference evidence="10 11" key="1">
    <citation type="submission" date="2018-12" db="EMBL/GenBank/DDBJ databases">
        <authorList>
            <consortium name="Pathogen Informatics"/>
        </authorList>
    </citation>
    <scope>NUCLEOTIDE SEQUENCE [LARGE SCALE GENOMIC DNA]</scope>
    <source>
        <strain evidence="10 11">NCTC9419</strain>
    </source>
</reference>
<keyword evidence="4" id="KW-1003">Cell membrane</keyword>
<keyword evidence="7" id="KW-0418">Kinase</keyword>
<keyword evidence="6" id="KW-0547">Nucleotide-binding</keyword>
<sequence>MADNINTLIASKKQLIDGIAHELRTPLVRLRYRLAMSDNLSDGEQQALNRDIGQLESLIDELLTYARLDRPQVALNIERSTCPAGCRTKRTICG</sequence>
<accession>A0A447QUD4</accession>
<organism evidence="10 11">
    <name type="scientific">Serratia rubidaea</name>
    <name type="common">Serratia marinorubra</name>
    <dbReference type="NCBI Taxonomy" id="61652"/>
    <lineage>
        <taxon>Bacteria</taxon>
        <taxon>Pseudomonadati</taxon>
        <taxon>Pseudomonadota</taxon>
        <taxon>Gammaproteobacteria</taxon>
        <taxon>Enterobacterales</taxon>
        <taxon>Yersiniaceae</taxon>
        <taxon>Serratia</taxon>
    </lineage>
</organism>
<name>A0A447QUD4_SERRU</name>
<evidence type="ECO:0000256" key="5">
    <source>
        <dbReference type="ARBA" id="ARBA00022679"/>
    </source>
</evidence>
<dbReference type="GO" id="GO:0000155">
    <property type="term" value="F:phosphorelay sensor kinase activity"/>
    <property type="evidence" value="ECO:0007669"/>
    <property type="project" value="InterPro"/>
</dbReference>
<evidence type="ECO:0000313" key="11">
    <source>
        <dbReference type="Proteomes" id="UP000271603"/>
    </source>
</evidence>
<dbReference type="InterPro" id="IPR050980">
    <property type="entry name" value="2C_sensor_his_kinase"/>
</dbReference>
<dbReference type="InterPro" id="IPR036097">
    <property type="entry name" value="HisK_dim/P_sf"/>
</dbReference>
<keyword evidence="4" id="KW-0472">Membrane</keyword>
<evidence type="ECO:0000256" key="7">
    <source>
        <dbReference type="ARBA" id="ARBA00022777"/>
    </source>
</evidence>
<proteinExistence type="predicted"/>
<dbReference type="PANTHER" id="PTHR44936">
    <property type="entry name" value="SENSOR PROTEIN CREC"/>
    <property type="match status" value="1"/>
</dbReference>
<dbReference type="EC" id="2.7.13.3" evidence="3"/>